<gene>
    <name evidence="11" type="ORF">METZ01_LOCUS288592</name>
</gene>
<dbReference type="Pfam" id="PF01202">
    <property type="entry name" value="SKI"/>
    <property type="match status" value="1"/>
</dbReference>
<dbReference type="GO" id="GO:0004765">
    <property type="term" value="F:shikimate kinase activity"/>
    <property type="evidence" value="ECO:0007669"/>
    <property type="project" value="UniProtKB-EC"/>
</dbReference>
<evidence type="ECO:0000256" key="7">
    <source>
        <dbReference type="ARBA" id="ARBA00022777"/>
    </source>
</evidence>
<dbReference type="EMBL" id="UINC01086877">
    <property type="protein sequence ID" value="SVC35738.1"/>
    <property type="molecule type" value="Genomic_DNA"/>
</dbReference>
<dbReference type="InterPro" id="IPR023000">
    <property type="entry name" value="Shikimate_kinase_CS"/>
</dbReference>
<dbReference type="PANTHER" id="PTHR21087:SF16">
    <property type="entry name" value="SHIKIMATE KINASE 1, CHLOROPLASTIC"/>
    <property type="match status" value="1"/>
</dbReference>
<evidence type="ECO:0000256" key="2">
    <source>
        <dbReference type="ARBA" id="ARBA00006997"/>
    </source>
</evidence>
<organism evidence="11">
    <name type="scientific">marine metagenome</name>
    <dbReference type="NCBI Taxonomy" id="408172"/>
    <lineage>
        <taxon>unclassified sequences</taxon>
        <taxon>metagenomes</taxon>
        <taxon>ecological metagenomes</taxon>
    </lineage>
</organism>
<evidence type="ECO:0000256" key="1">
    <source>
        <dbReference type="ARBA" id="ARBA00004842"/>
    </source>
</evidence>
<dbReference type="InterPro" id="IPR000623">
    <property type="entry name" value="Shikimate_kinase/TSH1"/>
</dbReference>
<protein>
    <recommendedName>
        <fullName evidence="3">shikimate kinase</fullName>
        <ecNumber evidence="3">2.7.1.71</ecNumber>
    </recommendedName>
</protein>
<keyword evidence="6" id="KW-0547">Nucleotide-binding</keyword>
<evidence type="ECO:0000256" key="6">
    <source>
        <dbReference type="ARBA" id="ARBA00022741"/>
    </source>
</evidence>
<accession>A0A382LG32</accession>
<reference evidence="11" key="1">
    <citation type="submission" date="2018-05" db="EMBL/GenBank/DDBJ databases">
        <authorList>
            <person name="Lanie J.A."/>
            <person name="Ng W.-L."/>
            <person name="Kazmierczak K.M."/>
            <person name="Andrzejewski T.M."/>
            <person name="Davidsen T.M."/>
            <person name="Wayne K.J."/>
            <person name="Tettelin H."/>
            <person name="Glass J.I."/>
            <person name="Rusch D."/>
            <person name="Podicherti R."/>
            <person name="Tsui H.-C.T."/>
            <person name="Winkler M.E."/>
        </authorList>
    </citation>
    <scope>NUCLEOTIDE SEQUENCE</scope>
</reference>
<dbReference type="CDD" id="cd00464">
    <property type="entry name" value="SK"/>
    <property type="match status" value="1"/>
</dbReference>
<evidence type="ECO:0000256" key="5">
    <source>
        <dbReference type="ARBA" id="ARBA00022679"/>
    </source>
</evidence>
<keyword evidence="5" id="KW-0808">Transferase</keyword>
<dbReference type="GO" id="GO:0008652">
    <property type="term" value="P:amino acid biosynthetic process"/>
    <property type="evidence" value="ECO:0007669"/>
    <property type="project" value="UniProtKB-KW"/>
</dbReference>
<comment type="pathway">
    <text evidence="1">Metabolic intermediate biosynthesis; chorismate biosynthesis; chorismate from D-erythrose 4-phosphate and phosphoenolpyruvate: step 5/7.</text>
</comment>
<dbReference type="GO" id="GO:0009073">
    <property type="term" value="P:aromatic amino acid family biosynthetic process"/>
    <property type="evidence" value="ECO:0007669"/>
    <property type="project" value="UniProtKB-KW"/>
</dbReference>
<dbReference type="InterPro" id="IPR031322">
    <property type="entry name" value="Shikimate/glucono_kinase"/>
</dbReference>
<feature type="non-terminal residue" evidence="11">
    <location>
        <position position="179"/>
    </location>
</feature>
<dbReference type="GO" id="GO:0005829">
    <property type="term" value="C:cytosol"/>
    <property type="evidence" value="ECO:0007669"/>
    <property type="project" value="TreeGrafter"/>
</dbReference>
<keyword evidence="8" id="KW-0067">ATP-binding</keyword>
<dbReference type="Gene3D" id="3.40.50.300">
    <property type="entry name" value="P-loop containing nucleotide triphosphate hydrolases"/>
    <property type="match status" value="1"/>
</dbReference>
<evidence type="ECO:0000256" key="8">
    <source>
        <dbReference type="ARBA" id="ARBA00022840"/>
    </source>
</evidence>
<keyword evidence="7" id="KW-0418">Kinase</keyword>
<keyword evidence="4" id="KW-0028">Amino-acid biosynthesis</keyword>
<dbReference type="HAMAP" id="MF_00109">
    <property type="entry name" value="Shikimate_kinase"/>
    <property type="match status" value="1"/>
</dbReference>
<dbReference type="NCBIfam" id="NF003456">
    <property type="entry name" value="PRK05057.1"/>
    <property type="match status" value="1"/>
</dbReference>
<evidence type="ECO:0000313" key="11">
    <source>
        <dbReference type="EMBL" id="SVC35738.1"/>
    </source>
</evidence>
<dbReference type="GO" id="GO:0005524">
    <property type="term" value="F:ATP binding"/>
    <property type="evidence" value="ECO:0007669"/>
    <property type="project" value="UniProtKB-KW"/>
</dbReference>
<evidence type="ECO:0000256" key="3">
    <source>
        <dbReference type="ARBA" id="ARBA00012154"/>
    </source>
</evidence>
<comment type="catalytic activity">
    <reaction evidence="10">
        <text>shikimate + ATP = 3-phosphoshikimate + ADP + H(+)</text>
        <dbReference type="Rhea" id="RHEA:13121"/>
        <dbReference type="ChEBI" id="CHEBI:15378"/>
        <dbReference type="ChEBI" id="CHEBI:30616"/>
        <dbReference type="ChEBI" id="CHEBI:36208"/>
        <dbReference type="ChEBI" id="CHEBI:145989"/>
        <dbReference type="ChEBI" id="CHEBI:456216"/>
        <dbReference type="EC" id="2.7.1.71"/>
    </reaction>
</comment>
<sequence length="179" mass="20326">MPFAAEKSSRIFIVGPMGVGKTTIGRILAKDLQLDFVDCDFEIEERCGASIAWIFDVEGEIGFRERETQMLDELTSRKNILLATGGGAVLNEENRDYLRKRGTVVYLDSSVDLLVKRMAKDKKRPLLQNANPKEVLERIKNQRDPLYREVADIRVFIGDNSSRKVVKQIIRQLKGEGIL</sequence>
<dbReference type="PANTHER" id="PTHR21087">
    <property type="entry name" value="SHIKIMATE KINASE"/>
    <property type="match status" value="1"/>
</dbReference>
<evidence type="ECO:0000256" key="4">
    <source>
        <dbReference type="ARBA" id="ARBA00022605"/>
    </source>
</evidence>
<dbReference type="UniPathway" id="UPA00053">
    <property type="reaction ID" value="UER00088"/>
</dbReference>
<proteinExistence type="inferred from homology"/>
<dbReference type="PROSITE" id="PS01128">
    <property type="entry name" value="SHIKIMATE_KINASE"/>
    <property type="match status" value="1"/>
</dbReference>
<dbReference type="SUPFAM" id="SSF52540">
    <property type="entry name" value="P-loop containing nucleoside triphosphate hydrolases"/>
    <property type="match status" value="1"/>
</dbReference>
<dbReference type="AlphaFoldDB" id="A0A382LG32"/>
<keyword evidence="9" id="KW-0057">Aromatic amino acid biosynthesis</keyword>
<name>A0A382LG32_9ZZZZ</name>
<dbReference type="PRINTS" id="PR01100">
    <property type="entry name" value="SHIKIMTKNASE"/>
</dbReference>
<dbReference type="EC" id="2.7.1.71" evidence="3"/>
<dbReference type="InterPro" id="IPR027417">
    <property type="entry name" value="P-loop_NTPase"/>
</dbReference>
<dbReference type="GO" id="GO:0009423">
    <property type="term" value="P:chorismate biosynthetic process"/>
    <property type="evidence" value="ECO:0007669"/>
    <property type="project" value="UniProtKB-UniPathway"/>
</dbReference>
<evidence type="ECO:0000256" key="10">
    <source>
        <dbReference type="ARBA" id="ARBA00048567"/>
    </source>
</evidence>
<evidence type="ECO:0000256" key="9">
    <source>
        <dbReference type="ARBA" id="ARBA00023141"/>
    </source>
</evidence>
<comment type="similarity">
    <text evidence="2">Belongs to the shikimate kinase family.</text>
</comment>